<gene>
    <name evidence="10" type="ORF">D7S89_23335</name>
</gene>
<evidence type="ECO:0000256" key="6">
    <source>
        <dbReference type="ARBA" id="ARBA00023004"/>
    </source>
</evidence>
<dbReference type="GO" id="GO:0016491">
    <property type="term" value="F:oxidoreductase activity"/>
    <property type="evidence" value="ECO:0007669"/>
    <property type="project" value="UniProtKB-KW"/>
</dbReference>
<dbReference type="InterPro" id="IPR015881">
    <property type="entry name" value="ARHD_Rieske_2Fe_2S"/>
</dbReference>
<dbReference type="Pfam" id="PF00355">
    <property type="entry name" value="Rieske"/>
    <property type="match status" value="1"/>
</dbReference>
<evidence type="ECO:0000256" key="5">
    <source>
        <dbReference type="ARBA" id="ARBA00023002"/>
    </source>
</evidence>
<dbReference type="Gene3D" id="2.102.10.10">
    <property type="entry name" value="Rieske [2Fe-2S] iron-sulphur domain"/>
    <property type="match status" value="1"/>
</dbReference>
<organism evidence="10 11">
    <name type="scientific">Trinickia fusca</name>
    <dbReference type="NCBI Taxonomy" id="2419777"/>
    <lineage>
        <taxon>Bacteria</taxon>
        <taxon>Pseudomonadati</taxon>
        <taxon>Pseudomonadota</taxon>
        <taxon>Betaproteobacteria</taxon>
        <taxon>Burkholderiales</taxon>
        <taxon>Burkholderiaceae</taxon>
        <taxon>Trinickia</taxon>
    </lineage>
</organism>
<feature type="domain" description="Rieske" evidence="9">
    <location>
        <begin position="40"/>
        <end position="159"/>
    </location>
</feature>
<dbReference type="SUPFAM" id="SSF50022">
    <property type="entry name" value="ISP domain"/>
    <property type="match status" value="1"/>
</dbReference>
<keyword evidence="6" id="KW-0408">Iron</keyword>
<protein>
    <submittedName>
        <fullName evidence="10">Salicylate hydroxylase</fullName>
    </submittedName>
</protein>
<keyword evidence="11" id="KW-1185">Reference proteome</keyword>
<dbReference type="InterPro" id="IPR015879">
    <property type="entry name" value="Ring_hydroxy_dOase_asu_C_dom"/>
</dbReference>
<dbReference type="Proteomes" id="UP000280434">
    <property type="component" value="Unassembled WGS sequence"/>
</dbReference>
<evidence type="ECO:0000313" key="11">
    <source>
        <dbReference type="Proteomes" id="UP000280434"/>
    </source>
</evidence>
<dbReference type="PANTHER" id="PTHR43756:SF5">
    <property type="entry name" value="CHOLINE MONOOXYGENASE, CHLOROPLASTIC"/>
    <property type="match status" value="1"/>
</dbReference>
<comment type="similarity">
    <text evidence="2">Belongs to the bacterial ring-hydroxylating dioxygenase alpha subunit family.</text>
</comment>
<dbReference type="PANTHER" id="PTHR43756">
    <property type="entry name" value="CHOLINE MONOOXYGENASE, CHLOROPLASTIC"/>
    <property type="match status" value="1"/>
</dbReference>
<sequence>MSSTHSNLLPDGVTRTPFSIYTDEELYRRELERFFYAKHWCYIGLEAEIPNPGDFRLTEIGERQVIMTRTEDGSVSVVENVCSHRGMRFCRKNTGNATEFRCPYHQWSYSLKGDLQGVPFLRGMKQDGRVNGGMPADFRREDHGLVKLKVATRGGVVFASFDHDVEPLEDFLGPEILKYFDRLFHGPKLTLLGYQRQRIPGNWKLIQENIKDPYHGGLLHTWFVNFGLWRADNKSELIMDKHHRHGAMVGKRSEGGKGQATVGITSFKNQMELNDNRLLDVQDEPWWGEPTVVMLTLMPSVIIQQNVNSLVTRRIRPVSPGVFDYVWTYFGLESDDAAMTERRLRQANLMGPAGYVSADDGEVVECVQESFASNPYGKTLTELGGREIDLHTDHIVSETLMRGMYDYWRRVMEA</sequence>
<evidence type="ECO:0000256" key="8">
    <source>
        <dbReference type="ARBA" id="ARBA00023027"/>
    </source>
</evidence>
<keyword evidence="8" id="KW-0520">NAD</keyword>
<evidence type="ECO:0000313" key="10">
    <source>
        <dbReference type="EMBL" id="RKP44144.1"/>
    </source>
</evidence>
<dbReference type="Gene3D" id="3.90.380.10">
    <property type="entry name" value="Naphthalene 1,2-dioxygenase Alpha Subunit, Chain A, domain 1"/>
    <property type="match status" value="1"/>
</dbReference>
<keyword evidence="4" id="KW-0479">Metal-binding</keyword>
<dbReference type="RefSeq" id="WP_121281235.1">
    <property type="nucleotide sequence ID" value="NZ_RBZV01000014.1"/>
</dbReference>
<comment type="caution">
    <text evidence="10">The sequence shown here is derived from an EMBL/GenBank/DDBJ whole genome shotgun (WGS) entry which is preliminary data.</text>
</comment>
<dbReference type="EMBL" id="RBZV01000014">
    <property type="protein sequence ID" value="RKP44144.1"/>
    <property type="molecule type" value="Genomic_DNA"/>
</dbReference>
<dbReference type="InterPro" id="IPR001663">
    <property type="entry name" value="Rng_hydr_dOase-A"/>
</dbReference>
<name>A0A494X7H7_9BURK</name>
<evidence type="ECO:0000256" key="2">
    <source>
        <dbReference type="ARBA" id="ARBA00008751"/>
    </source>
</evidence>
<keyword evidence="5" id="KW-0560">Oxidoreductase</keyword>
<dbReference type="GO" id="GO:0005506">
    <property type="term" value="F:iron ion binding"/>
    <property type="evidence" value="ECO:0007669"/>
    <property type="project" value="InterPro"/>
</dbReference>
<dbReference type="OrthoDB" id="9790995at2"/>
<evidence type="ECO:0000256" key="3">
    <source>
        <dbReference type="ARBA" id="ARBA00022714"/>
    </source>
</evidence>
<dbReference type="Pfam" id="PF00848">
    <property type="entry name" value="Ring_hydroxyl_A"/>
    <property type="match status" value="1"/>
</dbReference>
<evidence type="ECO:0000259" key="9">
    <source>
        <dbReference type="PROSITE" id="PS51296"/>
    </source>
</evidence>
<dbReference type="SUPFAM" id="SSF55961">
    <property type="entry name" value="Bet v1-like"/>
    <property type="match status" value="1"/>
</dbReference>
<dbReference type="PROSITE" id="PS00570">
    <property type="entry name" value="RING_HYDROXYL_ALPHA"/>
    <property type="match status" value="1"/>
</dbReference>
<evidence type="ECO:0000256" key="1">
    <source>
        <dbReference type="ARBA" id="ARBA00001962"/>
    </source>
</evidence>
<proteinExistence type="inferred from homology"/>
<evidence type="ECO:0000256" key="4">
    <source>
        <dbReference type="ARBA" id="ARBA00022723"/>
    </source>
</evidence>
<dbReference type="PROSITE" id="PS51296">
    <property type="entry name" value="RIESKE"/>
    <property type="match status" value="1"/>
</dbReference>
<keyword evidence="3" id="KW-0001">2Fe-2S</keyword>
<evidence type="ECO:0000256" key="7">
    <source>
        <dbReference type="ARBA" id="ARBA00023014"/>
    </source>
</evidence>
<dbReference type="PRINTS" id="PR00090">
    <property type="entry name" value="RNGDIOXGNASE"/>
</dbReference>
<dbReference type="GO" id="GO:0051537">
    <property type="term" value="F:2 iron, 2 sulfur cluster binding"/>
    <property type="evidence" value="ECO:0007669"/>
    <property type="project" value="UniProtKB-KW"/>
</dbReference>
<reference evidence="10 11" key="1">
    <citation type="submission" date="2018-10" db="EMBL/GenBank/DDBJ databases">
        <title>Paraburkholderia sp. 7MK8-2, isolated from soil.</title>
        <authorList>
            <person name="Gao Z.-H."/>
            <person name="Qiu L.-H."/>
        </authorList>
    </citation>
    <scope>NUCLEOTIDE SEQUENCE [LARGE SCALE GENOMIC DNA]</scope>
    <source>
        <strain evidence="10 11">7MK8-2</strain>
    </source>
</reference>
<accession>A0A494X7H7</accession>
<dbReference type="AlphaFoldDB" id="A0A494X7H7"/>
<dbReference type="InterPro" id="IPR036922">
    <property type="entry name" value="Rieske_2Fe-2S_sf"/>
</dbReference>
<dbReference type="InterPro" id="IPR017941">
    <property type="entry name" value="Rieske_2Fe-2S"/>
</dbReference>
<keyword evidence="7" id="KW-0411">Iron-sulfur</keyword>
<comment type="cofactor">
    <cofactor evidence="1">
        <name>Fe cation</name>
        <dbReference type="ChEBI" id="CHEBI:24875"/>
    </cofactor>
</comment>